<keyword evidence="5 10" id="KW-0812">Transmembrane</keyword>
<keyword evidence="4" id="KW-1003">Cell membrane</keyword>
<dbReference type="InterPro" id="IPR006182">
    <property type="entry name" value="FliF_N_dom"/>
</dbReference>
<dbReference type="GO" id="GO:0003774">
    <property type="term" value="F:cytoskeletal motor activity"/>
    <property type="evidence" value="ECO:0007669"/>
    <property type="project" value="InterPro"/>
</dbReference>
<evidence type="ECO:0000313" key="13">
    <source>
        <dbReference type="EMBL" id="TQM93590.1"/>
    </source>
</evidence>
<evidence type="ECO:0000256" key="1">
    <source>
        <dbReference type="ARBA" id="ARBA00004117"/>
    </source>
</evidence>
<keyword evidence="8" id="KW-0975">Bacterial flagellum</keyword>
<evidence type="ECO:0000256" key="9">
    <source>
        <dbReference type="SAM" id="MobiDB-lite"/>
    </source>
</evidence>
<dbReference type="GO" id="GO:0005886">
    <property type="term" value="C:plasma membrane"/>
    <property type="evidence" value="ECO:0007669"/>
    <property type="project" value="UniProtKB-SubCell"/>
</dbReference>
<dbReference type="EMBL" id="VFPT01000001">
    <property type="protein sequence ID" value="TQM93590.1"/>
    <property type="molecule type" value="Genomic_DNA"/>
</dbReference>
<dbReference type="Pfam" id="PF01514">
    <property type="entry name" value="YscJ_FliF"/>
    <property type="match status" value="1"/>
</dbReference>
<dbReference type="InterPro" id="IPR000067">
    <property type="entry name" value="FlgMring_FliF"/>
</dbReference>
<evidence type="ECO:0000256" key="3">
    <source>
        <dbReference type="ARBA" id="ARBA00007971"/>
    </source>
</evidence>
<dbReference type="GO" id="GO:0009431">
    <property type="term" value="C:bacterial-type flagellum basal body, MS ring"/>
    <property type="evidence" value="ECO:0007669"/>
    <property type="project" value="InterPro"/>
</dbReference>
<keyword evidence="13" id="KW-0966">Cell projection</keyword>
<keyword evidence="13" id="KW-0969">Cilium</keyword>
<dbReference type="PANTHER" id="PTHR30046">
    <property type="entry name" value="FLAGELLAR M-RING PROTEIN"/>
    <property type="match status" value="1"/>
</dbReference>
<comment type="subcellular location">
    <subcellularLocation>
        <location evidence="1">Bacterial flagellum basal body</location>
    </subcellularLocation>
    <subcellularLocation>
        <location evidence="2">Cell membrane</location>
        <topology evidence="2">Multi-pass membrane protein</topology>
    </subcellularLocation>
</comment>
<dbReference type="InterPro" id="IPR013556">
    <property type="entry name" value="Flag_M-ring_C"/>
</dbReference>
<evidence type="ECO:0000256" key="8">
    <source>
        <dbReference type="ARBA" id="ARBA00023143"/>
    </source>
</evidence>
<keyword evidence="7 10" id="KW-0472">Membrane</keyword>
<keyword evidence="6 10" id="KW-1133">Transmembrane helix</keyword>
<evidence type="ECO:0000256" key="6">
    <source>
        <dbReference type="ARBA" id="ARBA00022989"/>
    </source>
</evidence>
<reference evidence="13 14" key="1">
    <citation type="submission" date="2019-06" db="EMBL/GenBank/DDBJ databases">
        <title>Genomic Encyclopedia of Archaeal and Bacterial Type Strains, Phase II (KMG-II): from individual species to whole genera.</title>
        <authorList>
            <person name="Goeker M."/>
        </authorList>
    </citation>
    <scope>NUCLEOTIDE SEQUENCE [LARGE SCALE GENOMIC DNA]</scope>
    <source>
        <strain evidence="13 14">DSM 18423</strain>
    </source>
</reference>
<dbReference type="GO" id="GO:0071973">
    <property type="term" value="P:bacterial-type flagellum-dependent cell motility"/>
    <property type="evidence" value="ECO:0007669"/>
    <property type="project" value="InterPro"/>
</dbReference>
<evidence type="ECO:0000256" key="2">
    <source>
        <dbReference type="ARBA" id="ARBA00004651"/>
    </source>
</evidence>
<sequence>MSTRAHRKKQWVRNGAYNGLPANAHSGYEVLDSLTGFGTTSQMFDAAYWRAKEGELARTIAAGPHVRAARVHIAQASSIGFRRGTQPTASVTVTTTTAALTVPQARAIRFLVASAVAGMTPEDVSVIDGAGGLVHGPESDTGLSGPGSDRTQELRRNVERILEAHVGHGRAVVELSIETPTDREVIHERRLDPESRVAISSEVEENNTNNTDTRQQGVTVASNLPDGDAAATDGSAQSRETQSRQRTNFEVSETRREVERNPGAVRRMTVAVLIDGVRALGDDGTPVWAPRPAEELEALRELVASAVGFDEARGDVITLRSLPFEPVSAIGTEASSGIFSLTTLDVMSLIKWAFLLIAVLVIALFVLRPILRAGSGAGRARPSQEPVDGYSPALLDATSSDSGVTETMRASDYDAPSEDPIERMRQLIEAREDDSVQVLRHWMDERKEIPYWGSARITTVVN</sequence>
<evidence type="ECO:0000256" key="7">
    <source>
        <dbReference type="ARBA" id="ARBA00023136"/>
    </source>
</evidence>
<evidence type="ECO:0000259" key="11">
    <source>
        <dbReference type="Pfam" id="PF01514"/>
    </source>
</evidence>
<evidence type="ECO:0000256" key="5">
    <source>
        <dbReference type="ARBA" id="ARBA00022692"/>
    </source>
</evidence>
<feature type="region of interest" description="Disordered" evidence="9">
    <location>
        <begin position="375"/>
        <end position="418"/>
    </location>
</feature>
<dbReference type="AlphaFoldDB" id="A0A543KES7"/>
<dbReference type="Proteomes" id="UP000320582">
    <property type="component" value="Unassembled WGS sequence"/>
</dbReference>
<evidence type="ECO:0000256" key="4">
    <source>
        <dbReference type="ARBA" id="ARBA00022475"/>
    </source>
</evidence>
<evidence type="ECO:0000256" key="10">
    <source>
        <dbReference type="SAM" id="Phobius"/>
    </source>
</evidence>
<evidence type="ECO:0000313" key="14">
    <source>
        <dbReference type="Proteomes" id="UP000320582"/>
    </source>
</evidence>
<feature type="compositionally biased region" description="Polar residues" evidence="9">
    <location>
        <begin position="234"/>
        <end position="251"/>
    </location>
</feature>
<accession>A0A543KES7</accession>
<keyword evidence="13" id="KW-0282">Flagellum</keyword>
<proteinExistence type="inferred from homology"/>
<feature type="transmembrane region" description="Helical" evidence="10">
    <location>
        <begin position="349"/>
        <end position="371"/>
    </location>
</feature>
<dbReference type="Gene3D" id="3.30.300.30">
    <property type="match status" value="1"/>
</dbReference>
<feature type="domain" description="Flagellar M-ring C-terminal" evidence="12">
    <location>
        <begin position="162"/>
        <end position="324"/>
    </location>
</feature>
<protein>
    <submittedName>
        <fullName evidence="13">Flagellar M-ring protein FliF</fullName>
    </submittedName>
</protein>
<organism evidence="13 14">
    <name type="scientific">Roseinatronobacter monicus</name>
    <dbReference type="NCBI Taxonomy" id="393481"/>
    <lineage>
        <taxon>Bacteria</taxon>
        <taxon>Pseudomonadati</taxon>
        <taxon>Pseudomonadota</taxon>
        <taxon>Alphaproteobacteria</taxon>
        <taxon>Rhodobacterales</taxon>
        <taxon>Paracoccaceae</taxon>
        <taxon>Roseinatronobacter</taxon>
    </lineage>
</organism>
<gene>
    <name evidence="13" type="ORF">BD293_2231</name>
</gene>
<evidence type="ECO:0000259" key="12">
    <source>
        <dbReference type="Pfam" id="PF08345"/>
    </source>
</evidence>
<comment type="caution">
    <text evidence="13">The sequence shown here is derived from an EMBL/GenBank/DDBJ whole genome shotgun (WGS) entry which is preliminary data.</text>
</comment>
<feature type="domain" description="Flagellar M-ring N-terminal" evidence="11">
    <location>
        <begin position="16"/>
        <end position="133"/>
    </location>
</feature>
<keyword evidence="14" id="KW-1185">Reference proteome</keyword>
<feature type="region of interest" description="Disordered" evidence="9">
    <location>
        <begin position="187"/>
        <end position="260"/>
    </location>
</feature>
<dbReference type="InterPro" id="IPR043427">
    <property type="entry name" value="YscJ/FliF"/>
</dbReference>
<comment type="similarity">
    <text evidence="3">Belongs to the FliF family.</text>
</comment>
<feature type="compositionally biased region" description="Polar residues" evidence="9">
    <location>
        <begin position="212"/>
        <end position="222"/>
    </location>
</feature>
<dbReference type="Pfam" id="PF08345">
    <property type="entry name" value="YscJ_FliF_C"/>
    <property type="match status" value="1"/>
</dbReference>
<name>A0A543KES7_9RHOB</name>
<dbReference type="PANTHER" id="PTHR30046:SF0">
    <property type="entry name" value="FLAGELLAR M-RING PROTEIN"/>
    <property type="match status" value="1"/>
</dbReference>
<dbReference type="InterPro" id="IPR045851">
    <property type="entry name" value="AMP-bd_C_sf"/>
</dbReference>
<dbReference type="PRINTS" id="PR01009">
    <property type="entry name" value="FLGMRINGFLIF"/>
</dbReference>